<gene>
    <name evidence="2" type="primary">LOC118430616</name>
</gene>
<organism evidence="1 2">
    <name type="scientific">Branchiostoma floridae</name>
    <name type="common">Florida lancelet</name>
    <name type="synonym">Amphioxus</name>
    <dbReference type="NCBI Taxonomy" id="7739"/>
    <lineage>
        <taxon>Eukaryota</taxon>
        <taxon>Metazoa</taxon>
        <taxon>Chordata</taxon>
        <taxon>Cephalochordata</taxon>
        <taxon>Leptocardii</taxon>
        <taxon>Amphioxiformes</taxon>
        <taxon>Branchiostomatidae</taxon>
        <taxon>Branchiostoma</taxon>
    </lineage>
</organism>
<dbReference type="Proteomes" id="UP000001554">
    <property type="component" value="Chromosome 14"/>
</dbReference>
<reference evidence="2" key="2">
    <citation type="submission" date="2025-08" db="UniProtKB">
        <authorList>
            <consortium name="RefSeq"/>
        </authorList>
    </citation>
    <scope>IDENTIFICATION</scope>
    <source>
        <strain evidence="2">S238N-H82</strain>
        <tissue evidence="2">Testes</tissue>
    </source>
</reference>
<keyword evidence="1" id="KW-1185">Reference proteome</keyword>
<protein>
    <submittedName>
        <fullName evidence="2">Uncharacterized protein LOC118430616</fullName>
    </submittedName>
</protein>
<name>A0A9J7MCH6_BRAFL</name>
<dbReference type="OrthoDB" id="10014856at2759"/>
<dbReference type="GeneID" id="118430616"/>
<accession>A0A9J7MCH6</accession>
<evidence type="ECO:0000313" key="1">
    <source>
        <dbReference type="Proteomes" id="UP000001554"/>
    </source>
</evidence>
<dbReference type="AlphaFoldDB" id="A0A9J7MCH6"/>
<dbReference type="RefSeq" id="XP_035697484.1">
    <property type="nucleotide sequence ID" value="XM_035841591.1"/>
</dbReference>
<reference evidence="1" key="1">
    <citation type="journal article" date="2020" name="Nat. Ecol. Evol.">
        <title>Deeply conserved synteny resolves early events in vertebrate evolution.</title>
        <authorList>
            <person name="Simakov O."/>
            <person name="Marletaz F."/>
            <person name="Yue J.X."/>
            <person name="O'Connell B."/>
            <person name="Jenkins J."/>
            <person name="Brandt A."/>
            <person name="Calef R."/>
            <person name="Tung C.H."/>
            <person name="Huang T.K."/>
            <person name="Schmutz J."/>
            <person name="Satoh N."/>
            <person name="Yu J.K."/>
            <person name="Putnam N.H."/>
            <person name="Green R.E."/>
            <person name="Rokhsar D.S."/>
        </authorList>
    </citation>
    <scope>NUCLEOTIDE SEQUENCE [LARGE SCALE GENOMIC DNA]</scope>
    <source>
        <strain evidence="1">S238N-H82</strain>
    </source>
</reference>
<sequence length="125" mass="14408">MGNSQAHHSTHMSEERSKCRLRCRENRLRTSFRHRIDTAEKFTLNGSRRCNSMEDLKGINDLVTSAKEPTRFGDVKSRRVFRRPDDDSDVKGSVRVVDRNDSFRLGLRKRALENTATTPSTESLL</sequence>
<dbReference type="KEGG" id="bfo:118430616"/>
<proteinExistence type="predicted"/>
<evidence type="ECO:0000313" key="2">
    <source>
        <dbReference type="RefSeq" id="XP_035697484.1"/>
    </source>
</evidence>